<dbReference type="EMBL" id="CABFNB010000089">
    <property type="protein sequence ID" value="VTZ61158.1"/>
    <property type="molecule type" value="Genomic_DNA"/>
</dbReference>
<organism evidence="1">
    <name type="scientific">Sinorhizobium medicae</name>
    <dbReference type="NCBI Taxonomy" id="110321"/>
    <lineage>
        <taxon>Bacteria</taxon>
        <taxon>Pseudomonadati</taxon>
        <taxon>Pseudomonadota</taxon>
        <taxon>Alphaproteobacteria</taxon>
        <taxon>Hyphomicrobiales</taxon>
        <taxon>Rhizobiaceae</taxon>
        <taxon>Sinorhizobium/Ensifer group</taxon>
        <taxon>Sinorhizobium</taxon>
    </lineage>
</organism>
<sequence>MRPGYGFHRKKNFKLWLRRLLYFNGRTQEDRLLADLHHRHAWREHIVARPIRVCTGI</sequence>
<accession>A0A508WYY4</accession>
<gene>
    <name evidence="1" type="ORF">EMEDMD4_240101</name>
</gene>
<dbReference type="Proteomes" id="UP000507954">
    <property type="component" value="Unassembled WGS sequence"/>
</dbReference>
<reference evidence="1" key="1">
    <citation type="submission" date="2019-06" db="EMBL/GenBank/DDBJ databases">
        <authorList>
            <person name="Le Quere A."/>
            <person name="Colella S."/>
        </authorList>
    </citation>
    <scope>NUCLEOTIDE SEQUENCE</scope>
    <source>
        <strain evidence="1">EmedicaeMD41</strain>
    </source>
</reference>
<dbReference type="AlphaFoldDB" id="A0A508WYY4"/>
<name>A0A508WYY4_9HYPH</name>
<proteinExistence type="predicted"/>
<evidence type="ECO:0000313" key="1">
    <source>
        <dbReference type="EMBL" id="VTZ61158.1"/>
    </source>
</evidence>
<protein>
    <submittedName>
        <fullName evidence="1">Uncharacterized protein</fullName>
    </submittedName>
</protein>